<evidence type="ECO:0000313" key="2">
    <source>
        <dbReference type="EMBL" id="KRG97524.1"/>
    </source>
</evidence>
<evidence type="ECO:0008006" key="5">
    <source>
        <dbReference type="Google" id="ProtNLM"/>
    </source>
</evidence>
<proteinExistence type="predicted"/>
<evidence type="ECO:0000313" key="4">
    <source>
        <dbReference type="Proteomes" id="UP000008827"/>
    </source>
</evidence>
<dbReference type="EMBL" id="CM000851">
    <property type="protein sequence ID" value="KRG97524.1"/>
    <property type="molecule type" value="Genomic_DNA"/>
</dbReference>
<dbReference type="Gramene" id="KRG97524">
    <property type="protein sequence ID" value="KRG97524"/>
    <property type="gene ID" value="GLYMA_18G013500"/>
</dbReference>
<keyword evidence="1" id="KW-0732">Signal</keyword>
<dbReference type="eggNOG" id="KOG2366">
    <property type="taxonomic scope" value="Eukaryota"/>
</dbReference>
<gene>
    <name evidence="2" type="ORF">GLYMA_18G013500</name>
</gene>
<protein>
    <recommendedName>
        <fullName evidence="5">Ricin B lectin domain-containing protein</fullName>
    </recommendedName>
</protein>
<dbReference type="AlphaFoldDB" id="I1MYM7"/>
<dbReference type="Gene3D" id="2.80.10.50">
    <property type="match status" value="1"/>
</dbReference>
<reference evidence="2" key="3">
    <citation type="submission" date="2018-07" db="EMBL/GenBank/DDBJ databases">
        <title>WGS assembly of Glycine max.</title>
        <authorList>
            <person name="Schmutz J."/>
            <person name="Cannon S."/>
            <person name="Schlueter J."/>
            <person name="Ma J."/>
            <person name="Mitros T."/>
            <person name="Nelson W."/>
            <person name="Hyten D."/>
            <person name="Song Q."/>
            <person name="Thelen J."/>
            <person name="Cheng J."/>
            <person name="Xu D."/>
            <person name="Hellsten U."/>
            <person name="May G."/>
            <person name="Yu Y."/>
            <person name="Sakurai T."/>
            <person name="Umezawa T."/>
            <person name="Bhattacharyya M."/>
            <person name="Sandhu D."/>
            <person name="Valliyodan B."/>
            <person name="Lindquist E."/>
            <person name="Peto M."/>
            <person name="Grant D."/>
            <person name="Shu S."/>
            <person name="Goodstein D."/>
            <person name="Barry K."/>
            <person name="Futrell-Griggs M."/>
            <person name="Abernathy B."/>
            <person name="Du J."/>
            <person name="Tian Z."/>
            <person name="Zhu L."/>
            <person name="Gill N."/>
            <person name="Joshi T."/>
            <person name="Libault M."/>
            <person name="Sethuraman A."/>
            <person name="Zhang X."/>
            <person name="Shinozaki K."/>
            <person name="Nguyen H."/>
            <person name="Wing R."/>
            <person name="Cregan P."/>
            <person name="Specht J."/>
            <person name="Grimwood J."/>
            <person name="Rokhsar D."/>
            <person name="Stacey G."/>
            <person name="Shoemaker R."/>
            <person name="Jackson S."/>
        </authorList>
    </citation>
    <scope>NUCLEOTIDE SEQUENCE</scope>
    <source>
        <tissue evidence="2">Callus</tissue>
    </source>
</reference>
<evidence type="ECO:0000313" key="3">
    <source>
        <dbReference type="EnsemblPlants" id="KRG97524"/>
    </source>
</evidence>
<dbReference type="SUPFAM" id="SSF51445">
    <property type="entry name" value="(Trans)glycosidases"/>
    <property type="match status" value="1"/>
</dbReference>
<dbReference type="Proteomes" id="UP000008827">
    <property type="component" value="Chromosome 18"/>
</dbReference>
<dbReference type="InterPro" id="IPR035992">
    <property type="entry name" value="Ricin_B-like_lectins"/>
</dbReference>
<reference evidence="3" key="2">
    <citation type="submission" date="2018-02" db="UniProtKB">
        <authorList>
            <consortium name="EnsemblPlants"/>
        </authorList>
    </citation>
    <scope>IDENTIFICATION</scope>
    <source>
        <strain evidence="3">Williams 82</strain>
    </source>
</reference>
<dbReference type="InterPro" id="IPR017853">
    <property type="entry name" value="GH"/>
</dbReference>
<dbReference type="InterPro" id="IPR013785">
    <property type="entry name" value="Aldolase_TIM"/>
</dbReference>
<dbReference type="EnsemblPlants" id="KRG97524">
    <property type="protein sequence ID" value="KRG97524"/>
    <property type="gene ID" value="GLYMA_18G013500"/>
</dbReference>
<reference evidence="2 3" key="1">
    <citation type="journal article" date="2010" name="Nature">
        <title>Genome sequence of the palaeopolyploid soybean.</title>
        <authorList>
            <person name="Schmutz J."/>
            <person name="Cannon S.B."/>
            <person name="Schlueter J."/>
            <person name="Ma J."/>
            <person name="Mitros T."/>
            <person name="Nelson W."/>
            <person name="Hyten D.L."/>
            <person name="Song Q."/>
            <person name="Thelen J.J."/>
            <person name="Cheng J."/>
            <person name="Xu D."/>
            <person name="Hellsten U."/>
            <person name="May G.D."/>
            <person name="Yu Y."/>
            <person name="Sakurai T."/>
            <person name="Umezawa T."/>
            <person name="Bhattacharyya M.K."/>
            <person name="Sandhu D."/>
            <person name="Valliyodan B."/>
            <person name="Lindquist E."/>
            <person name="Peto M."/>
            <person name="Grant D."/>
            <person name="Shu S."/>
            <person name="Goodstein D."/>
            <person name="Barry K."/>
            <person name="Futrell-Griggs M."/>
            <person name="Abernathy B."/>
            <person name="Du J."/>
            <person name="Tian Z."/>
            <person name="Zhu L."/>
            <person name="Gill N."/>
            <person name="Joshi T."/>
            <person name="Libault M."/>
            <person name="Sethuraman A."/>
            <person name="Zhang X.-C."/>
            <person name="Shinozaki K."/>
            <person name="Nguyen H.T."/>
            <person name="Wing R.A."/>
            <person name="Cregan P."/>
            <person name="Specht J."/>
            <person name="Grimwood J."/>
            <person name="Rokhsar D."/>
            <person name="Stacey G."/>
            <person name="Shoemaker R.C."/>
            <person name="Jackson S.A."/>
        </authorList>
    </citation>
    <scope>NUCLEOTIDE SEQUENCE [LARGE SCALE GENOMIC DNA]</scope>
    <source>
        <strain evidence="3">cv. Williams 82</strain>
        <tissue evidence="2">Callus</tissue>
    </source>
</reference>
<accession>I1MYM7</accession>
<dbReference type="Gene3D" id="3.20.20.70">
    <property type="entry name" value="Aldolase class I"/>
    <property type="match status" value="1"/>
</dbReference>
<dbReference type="InParanoid" id="I1MYM7"/>
<feature type="signal peptide" evidence="1">
    <location>
        <begin position="1"/>
        <end position="21"/>
    </location>
</feature>
<name>I1MYM7_SOYBN</name>
<sequence>MKCFSLSSISLFILLFLCSESYHLVQMACFACLLSECIIIPQMTLWSMAKSPLMHGGDVRKIDPSTYDVITNPTLLEINSFSSNNMEACEPSIFFGMEEIIVNSEDQDLGKQMRRSSKEIKTTYTHSLGLTSCTESKASGLASGSLNQYLERICWKRSLGNKHLAPFCVHKRELYFPFGEVGMYQEYHHYHLVATNRIKFCLDASPKHKLTSKEFKRGTFSPCRWDSNQMWGLNPNGTLVKSYSGLCATVESSEDTINSGGLHSWIATGRKGMLLTKLQINLKVVLKVLNVHQLNWFNLSSSSGRSSIQSNEHF</sequence>
<keyword evidence="4" id="KW-1185">Reference proteome</keyword>
<dbReference type="PaxDb" id="3847-GLYMA18G01690.1"/>
<evidence type="ECO:0000256" key="1">
    <source>
        <dbReference type="SAM" id="SignalP"/>
    </source>
</evidence>
<dbReference type="SUPFAM" id="SSF50370">
    <property type="entry name" value="Ricin B-like lectins"/>
    <property type="match status" value="1"/>
</dbReference>
<feature type="chain" id="PRO_5014579212" description="Ricin B lectin domain-containing protein" evidence="1">
    <location>
        <begin position="22"/>
        <end position="314"/>
    </location>
</feature>
<organism evidence="3">
    <name type="scientific">Glycine max</name>
    <name type="common">Soybean</name>
    <name type="synonym">Glycine hispida</name>
    <dbReference type="NCBI Taxonomy" id="3847"/>
    <lineage>
        <taxon>Eukaryota</taxon>
        <taxon>Viridiplantae</taxon>
        <taxon>Streptophyta</taxon>
        <taxon>Embryophyta</taxon>
        <taxon>Tracheophyta</taxon>
        <taxon>Spermatophyta</taxon>
        <taxon>Magnoliopsida</taxon>
        <taxon>eudicotyledons</taxon>
        <taxon>Gunneridae</taxon>
        <taxon>Pentapetalae</taxon>
        <taxon>rosids</taxon>
        <taxon>fabids</taxon>
        <taxon>Fabales</taxon>
        <taxon>Fabaceae</taxon>
        <taxon>Papilionoideae</taxon>
        <taxon>50 kb inversion clade</taxon>
        <taxon>NPAAA clade</taxon>
        <taxon>indigoferoid/millettioid clade</taxon>
        <taxon>Phaseoleae</taxon>
        <taxon>Glycine</taxon>
        <taxon>Glycine subgen. Soja</taxon>
    </lineage>
</organism>
<dbReference type="HOGENOM" id="CLU_886831_0_0_1"/>